<dbReference type="EMBL" id="JMSN01000041">
    <property type="protein sequence ID" value="KDN45593.1"/>
    <property type="molecule type" value="Genomic_DNA"/>
</dbReference>
<feature type="binding site" evidence="6">
    <location>
        <position position="270"/>
    </location>
    <ligand>
        <name>Mg(2+)</name>
        <dbReference type="ChEBI" id="CHEBI:18420"/>
        <label>1</label>
    </ligand>
</feature>
<feature type="site" description="Interaction with DNA substrate" evidence="7">
    <location>
        <position position="271"/>
    </location>
</feature>
<feature type="domain" description="Endonuclease/exonuclease/phosphatase" evidence="9">
    <location>
        <begin position="15"/>
        <end position="271"/>
    </location>
</feature>
<dbReference type="InParanoid" id="A0A066VZ75"/>
<evidence type="ECO:0000256" key="3">
    <source>
        <dbReference type="ARBA" id="ARBA00022801"/>
    </source>
</evidence>
<feature type="site" description="Important for catalytic activity" evidence="7">
    <location>
        <position position="238"/>
    </location>
</feature>
<evidence type="ECO:0000313" key="10">
    <source>
        <dbReference type="EMBL" id="KDN45593.1"/>
    </source>
</evidence>
<proteinExistence type="inferred from homology"/>
<dbReference type="PROSITE" id="PS51435">
    <property type="entry name" value="AP_NUCLEASE_F1_4"/>
    <property type="match status" value="1"/>
</dbReference>
<evidence type="ECO:0000256" key="1">
    <source>
        <dbReference type="ARBA" id="ARBA00007092"/>
    </source>
</evidence>
<feature type="active site" evidence="5">
    <location>
        <position position="119"/>
    </location>
</feature>
<dbReference type="Gene3D" id="3.60.10.10">
    <property type="entry name" value="Endonuclease/exonuclease/phosphatase"/>
    <property type="match status" value="1"/>
</dbReference>
<dbReference type="GO" id="GO:0008311">
    <property type="term" value="F:double-stranded DNA 3'-5' DNA exonuclease activity"/>
    <property type="evidence" value="ECO:0007669"/>
    <property type="project" value="TreeGrafter"/>
</dbReference>
<keyword evidence="2 6" id="KW-0479">Metal-binding</keyword>
<feature type="binding site" evidence="6">
    <location>
        <position position="271"/>
    </location>
    <ligand>
        <name>Mg(2+)</name>
        <dbReference type="ChEBI" id="CHEBI:18420"/>
        <label>1</label>
    </ligand>
</feature>
<keyword evidence="4 6" id="KW-0460">Magnesium</keyword>
<dbReference type="AlphaFoldDB" id="A0A066VZ75"/>
<dbReference type="Proteomes" id="UP000027361">
    <property type="component" value="Unassembled WGS sequence"/>
</dbReference>
<evidence type="ECO:0000256" key="8">
    <source>
        <dbReference type="RuleBase" id="RU362131"/>
    </source>
</evidence>
<keyword evidence="3" id="KW-0378">Hydrolase</keyword>
<dbReference type="InterPro" id="IPR005135">
    <property type="entry name" value="Endo/exonuclease/phosphatase"/>
</dbReference>
<gene>
    <name evidence="10" type="ORF">K437DRAFT_278429</name>
</gene>
<feature type="binding site" evidence="6">
    <location>
        <position position="46"/>
    </location>
    <ligand>
        <name>Mg(2+)</name>
        <dbReference type="ChEBI" id="CHEBI:18420"/>
        <label>1</label>
    </ligand>
</feature>
<evidence type="ECO:0000256" key="4">
    <source>
        <dbReference type="ARBA" id="ARBA00022842"/>
    </source>
</evidence>
<evidence type="ECO:0000256" key="6">
    <source>
        <dbReference type="PIRSR" id="PIRSR604808-2"/>
    </source>
</evidence>
<dbReference type="STRING" id="1037660.A0A066VZ75"/>
<feature type="binding site" evidence="6">
    <location>
        <position position="160"/>
    </location>
    <ligand>
        <name>Mg(2+)</name>
        <dbReference type="ChEBI" id="CHEBI:18420"/>
        <label>1</label>
    </ligand>
</feature>
<dbReference type="GO" id="GO:0008081">
    <property type="term" value="F:phosphoric diester hydrolase activity"/>
    <property type="evidence" value="ECO:0007669"/>
    <property type="project" value="TreeGrafter"/>
</dbReference>
<evidence type="ECO:0000259" key="9">
    <source>
        <dbReference type="Pfam" id="PF03372"/>
    </source>
</evidence>
<dbReference type="GO" id="GO:0003906">
    <property type="term" value="F:DNA-(apurinic or apyrimidinic site) endonuclease activity"/>
    <property type="evidence" value="ECO:0007669"/>
    <property type="project" value="TreeGrafter"/>
</dbReference>
<comment type="similarity">
    <text evidence="1 8">Belongs to the DNA repair enzymes AP/ExoA family.</text>
</comment>
<dbReference type="NCBIfam" id="TIGR00633">
    <property type="entry name" value="xth"/>
    <property type="match status" value="1"/>
</dbReference>
<feature type="binding site" evidence="6">
    <location>
        <position position="158"/>
    </location>
    <ligand>
        <name>Mg(2+)</name>
        <dbReference type="ChEBI" id="CHEBI:18420"/>
        <label>1</label>
    </ligand>
</feature>
<evidence type="ECO:0000256" key="2">
    <source>
        <dbReference type="ARBA" id="ARBA00022723"/>
    </source>
</evidence>
<feature type="active site" description="Proton acceptor" evidence="5">
    <location>
        <position position="271"/>
    </location>
</feature>
<dbReference type="OrthoDB" id="498125at2759"/>
<keyword evidence="6" id="KW-0464">Manganese</keyword>
<dbReference type="PANTHER" id="PTHR22748:SF6">
    <property type="entry name" value="DNA-(APURINIC OR APYRIMIDINIC SITE) ENDONUCLEASE"/>
    <property type="match status" value="1"/>
</dbReference>
<dbReference type="RefSeq" id="XP_013243232.1">
    <property type="nucleotide sequence ID" value="XM_013387778.1"/>
</dbReference>
<dbReference type="InterPro" id="IPR004808">
    <property type="entry name" value="AP_endonuc_1"/>
</dbReference>
<keyword evidence="11" id="KW-1185">Reference proteome</keyword>
<dbReference type="PANTHER" id="PTHR22748">
    <property type="entry name" value="AP ENDONUCLEASE"/>
    <property type="match status" value="1"/>
</dbReference>
<evidence type="ECO:0000256" key="5">
    <source>
        <dbReference type="PIRSR" id="PIRSR604808-1"/>
    </source>
</evidence>
<reference evidence="10 11" key="1">
    <citation type="submission" date="2014-05" db="EMBL/GenBank/DDBJ databases">
        <title>Draft genome sequence of a rare smut relative, Tilletiaria anomala UBC 951.</title>
        <authorList>
            <consortium name="DOE Joint Genome Institute"/>
            <person name="Toome M."/>
            <person name="Kuo A."/>
            <person name="Henrissat B."/>
            <person name="Lipzen A."/>
            <person name="Tritt A."/>
            <person name="Yoshinaga Y."/>
            <person name="Zane M."/>
            <person name="Barry K."/>
            <person name="Grigoriev I.V."/>
            <person name="Spatafora J.W."/>
            <person name="Aimea M.C."/>
        </authorList>
    </citation>
    <scope>NUCLEOTIDE SEQUENCE [LARGE SCALE GENOMIC DNA]</scope>
    <source>
        <strain evidence="10 11">UBC 951</strain>
    </source>
</reference>
<dbReference type="SUPFAM" id="SSF56219">
    <property type="entry name" value="DNase I-like"/>
    <property type="match status" value="1"/>
</dbReference>
<name>A0A066VZ75_TILAU</name>
<accession>A0A066VZ75</accession>
<evidence type="ECO:0000256" key="7">
    <source>
        <dbReference type="PIRSR" id="PIRSR604808-3"/>
    </source>
</evidence>
<comment type="cofactor">
    <cofactor evidence="6 8">
        <name>Mg(2+)</name>
        <dbReference type="ChEBI" id="CHEBI:18420"/>
    </cofactor>
    <cofactor evidence="6 8">
        <name>Mn(2+)</name>
        <dbReference type="ChEBI" id="CHEBI:29035"/>
    </cofactor>
    <text evidence="6 8">Probably binds two magnesium or manganese ions per subunit.</text>
</comment>
<feature type="binding site" evidence="6">
    <location>
        <position position="18"/>
    </location>
    <ligand>
        <name>Mg(2+)</name>
        <dbReference type="ChEBI" id="CHEBI:18420"/>
        <label>1</label>
    </ligand>
</feature>
<dbReference type="GeneID" id="25266848"/>
<sequence length="282" mass="31843">MLEYSLRPEGQVRIVSWNVSSFNSCEKKGLFKYLEVEQPDIVVLTETKVNEAPDMHPGLSAYPHRYWGIDAKTKGYAGVAVFSKIKPLKATIGMPLHPKEYNGRIITLEFSKHFLVGTYVTNAGEGLAKMSNKQQWNAAFAEYIKELDAQKPVIWCGDLNVMLDQRDLSAPKKKWNKQPGYSKIECDAHRVLLEGKDRGEGRKLVDVWRVSHPDAVGHFTFYSFRGACRGKGIGWRLDSFIISERALGSDKSRAFVQQCEIRHEVYGPSDHVPVICDVLGPL</sequence>
<feature type="site" description="Transition state stabilizer" evidence="7">
    <location>
        <position position="160"/>
    </location>
</feature>
<dbReference type="CDD" id="cd09087">
    <property type="entry name" value="Ape1-like_AP-endo"/>
    <property type="match status" value="1"/>
</dbReference>
<comment type="caution">
    <text evidence="10">The sequence shown here is derived from an EMBL/GenBank/DDBJ whole genome shotgun (WGS) entry which is preliminary data.</text>
</comment>
<keyword evidence="8" id="KW-0227">DNA damage</keyword>
<protein>
    <recommendedName>
        <fullName evidence="9">Endonuclease/exonuclease/phosphatase domain-containing protein</fullName>
    </recommendedName>
</protein>
<evidence type="ECO:0000313" key="11">
    <source>
        <dbReference type="Proteomes" id="UP000027361"/>
    </source>
</evidence>
<dbReference type="InterPro" id="IPR036691">
    <property type="entry name" value="Endo/exonu/phosph_ase_sf"/>
</dbReference>
<dbReference type="OMA" id="WWSYRGR"/>
<organism evidence="10 11">
    <name type="scientific">Tilletiaria anomala (strain ATCC 24038 / CBS 436.72 / UBC 951)</name>
    <dbReference type="NCBI Taxonomy" id="1037660"/>
    <lineage>
        <taxon>Eukaryota</taxon>
        <taxon>Fungi</taxon>
        <taxon>Dikarya</taxon>
        <taxon>Basidiomycota</taxon>
        <taxon>Ustilaginomycotina</taxon>
        <taxon>Exobasidiomycetes</taxon>
        <taxon>Georgefischeriales</taxon>
        <taxon>Tilletiariaceae</taxon>
        <taxon>Tilletiaria</taxon>
    </lineage>
</organism>
<dbReference type="GO" id="GO:0046872">
    <property type="term" value="F:metal ion binding"/>
    <property type="evidence" value="ECO:0007669"/>
    <property type="project" value="UniProtKB-KW"/>
</dbReference>
<dbReference type="Pfam" id="PF03372">
    <property type="entry name" value="Exo_endo_phos"/>
    <property type="match status" value="1"/>
</dbReference>
<feature type="active site" description="Proton donor/acceptor" evidence="5">
    <location>
        <position position="158"/>
    </location>
</feature>
<dbReference type="HOGENOM" id="CLU_027539_1_1_1"/>
<dbReference type="GO" id="GO:0006284">
    <property type="term" value="P:base-excision repair"/>
    <property type="evidence" value="ECO:0007669"/>
    <property type="project" value="TreeGrafter"/>
</dbReference>
<dbReference type="GO" id="GO:0005634">
    <property type="term" value="C:nucleus"/>
    <property type="evidence" value="ECO:0007669"/>
    <property type="project" value="TreeGrafter"/>
</dbReference>
<keyword evidence="8" id="KW-0234">DNA repair</keyword>